<evidence type="ECO:0000256" key="1">
    <source>
        <dbReference type="SAM" id="MobiDB-lite"/>
    </source>
</evidence>
<evidence type="ECO:0000313" key="3">
    <source>
        <dbReference type="Proteomes" id="UP000822184"/>
    </source>
</evidence>
<reference evidence="2" key="1">
    <citation type="submission" date="2020-06" db="EMBL/GenBank/DDBJ databases">
        <title>Genomic insights into acetone-butanol-ethanol (ABE) fermentation by sequencing solventogenic clostridia strains.</title>
        <authorList>
            <person name="Brown S."/>
        </authorList>
    </citation>
    <scope>NUCLEOTIDE SEQUENCE</scope>
    <source>
        <strain evidence="2">DJ123</strain>
    </source>
</reference>
<sequence length="429" mass="43910">MLTTTNYGLKKPEGTDVVNIDDFNGNADIIDTKLKEINSALPLKAPLDSPGLTGAPTAPTQTAGDNSTKIANTAFVTTAVANKTSVSGNAGTATKLQTPRNIALAGDVTGSANFDGSGNISITATVADDSHNHIIANVDGLQSALDVIDTQLSDMAQDSYPTVIATGTNSYVGSTDKIKSLGKGTTKLTLFVGMDATGNCSLNLNSYGAKNIKDSFGNIVNNFKKDVPYNLCYNGTDFILQGKGGGGDALASQLLVNKKATVDTGPIVGTMPERGNITATLNAGQSYTIAEGHHGGGGTVTANSLASQTAANADASKILAGFSAWVSGSLLAGTATIASLGGFKYTFGTTGSISNSSQTVTIPGAPIIVFGIYHRSSTSWPFVYAANASLGIPTSGIYVTYLTTSISGNTIIFSNNGNIDYVSYVALYN</sequence>
<feature type="compositionally biased region" description="Low complexity" evidence="1">
    <location>
        <begin position="50"/>
        <end position="64"/>
    </location>
</feature>
<dbReference type="EMBL" id="JABTDW010000001">
    <property type="protein sequence ID" value="NSB16753.1"/>
    <property type="molecule type" value="Genomic_DNA"/>
</dbReference>
<proteinExistence type="predicted"/>
<dbReference type="Proteomes" id="UP000822184">
    <property type="component" value="Unassembled WGS sequence"/>
</dbReference>
<feature type="region of interest" description="Disordered" evidence="1">
    <location>
        <begin position="45"/>
        <end position="66"/>
    </location>
</feature>
<dbReference type="RefSeq" id="WP_077856986.1">
    <property type="nucleotide sequence ID" value="NZ_JABTDW010000001.1"/>
</dbReference>
<name>A0AAE5H944_CLOBE</name>
<organism evidence="2 3">
    <name type="scientific">Clostridium beijerinckii</name>
    <name type="common">Clostridium MP</name>
    <dbReference type="NCBI Taxonomy" id="1520"/>
    <lineage>
        <taxon>Bacteria</taxon>
        <taxon>Bacillati</taxon>
        <taxon>Bacillota</taxon>
        <taxon>Clostridia</taxon>
        <taxon>Eubacteriales</taxon>
        <taxon>Clostridiaceae</taxon>
        <taxon>Clostridium</taxon>
    </lineage>
</organism>
<comment type="caution">
    <text evidence="2">The sequence shown here is derived from an EMBL/GenBank/DDBJ whole genome shotgun (WGS) entry which is preliminary data.</text>
</comment>
<evidence type="ECO:0000313" key="2">
    <source>
        <dbReference type="EMBL" id="NSB16753.1"/>
    </source>
</evidence>
<dbReference type="AlphaFoldDB" id="A0AAE5H944"/>
<protein>
    <recommendedName>
        <fullName evidence="4">Tail fiber protein</fullName>
    </recommendedName>
</protein>
<accession>A0AAE5H944</accession>
<gene>
    <name evidence="2" type="ORF">BCD95_005012</name>
</gene>
<evidence type="ECO:0008006" key="4">
    <source>
        <dbReference type="Google" id="ProtNLM"/>
    </source>
</evidence>